<organism evidence="1 2">
    <name type="scientific">Araneus ventricosus</name>
    <name type="common">Orbweaver spider</name>
    <name type="synonym">Epeira ventricosa</name>
    <dbReference type="NCBI Taxonomy" id="182803"/>
    <lineage>
        <taxon>Eukaryota</taxon>
        <taxon>Metazoa</taxon>
        <taxon>Ecdysozoa</taxon>
        <taxon>Arthropoda</taxon>
        <taxon>Chelicerata</taxon>
        <taxon>Arachnida</taxon>
        <taxon>Araneae</taxon>
        <taxon>Araneomorphae</taxon>
        <taxon>Entelegynae</taxon>
        <taxon>Araneoidea</taxon>
        <taxon>Araneidae</taxon>
        <taxon>Araneus</taxon>
    </lineage>
</organism>
<evidence type="ECO:0000313" key="2">
    <source>
        <dbReference type="Proteomes" id="UP000499080"/>
    </source>
</evidence>
<protein>
    <submittedName>
        <fullName evidence="1">Uncharacterized protein</fullName>
    </submittedName>
</protein>
<gene>
    <name evidence="1" type="ORF">AVEN_69433_1</name>
</gene>
<name>A0A4Y2PSK5_ARAVE</name>
<dbReference type="OrthoDB" id="6626714at2759"/>
<dbReference type="AlphaFoldDB" id="A0A4Y2PSK5"/>
<reference evidence="1 2" key="1">
    <citation type="journal article" date="2019" name="Sci. Rep.">
        <title>Orb-weaving spider Araneus ventricosus genome elucidates the spidroin gene catalogue.</title>
        <authorList>
            <person name="Kono N."/>
            <person name="Nakamura H."/>
            <person name="Ohtoshi R."/>
            <person name="Moran D.A.P."/>
            <person name="Shinohara A."/>
            <person name="Yoshida Y."/>
            <person name="Fujiwara M."/>
            <person name="Mori M."/>
            <person name="Tomita M."/>
            <person name="Arakawa K."/>
        </authorList>
    </citation>
    <scope>NUCLEOTIDE SEQUENCE [LARGE SCALE GENOMIC DNA]</scope>
</reference>
<sequence length="126" mass="14422">MVAERHLWYLSETKVGLAFLDEHITQADKENVTKNLETTPAKKKEMKRLEGKKIFFEGKDLSHFVSNKTKMFFELFVIHGVTEYFSDSLRSHVDALKAANDTAERGIALIKSLTNRLGTNNKNDSF</sequence>
<dbReference type="Proteomes" id="UP000499080">
    <property type="component" value="Unassembled WGS sequence"/>
</dbReference>
<accession>A0A4Y2PSK5</accession>
<keyword evidence="2" id="KW-1185">Reference proteome</keyword>
<dbReference type="EMBL" id="BGPR01012017">
    <property type="protein sequence ID" value="GBN54102.1"/>
    <property type="molecule type" value="Genomic_DNA"/>
</dbReference>
<evidence type="ECO:0000313" key="1">
    <source>
        <dbReference type="EMBL" id="GBN54102.1"/>
    </source>
</evidence>
<comment type="caution">
    <text evidence="1">The sequence shown here is derived from an EMBL/GenBank/DDBJ whole genome shotgun (WGS) entry which is preliminary data.</text>
</comment>
<proteinExistence type="predicted"/>